<feature type="compositionally biased region" description="Low complexity" evidence="1">
    <location>
        <begin position="302"/>
        <end position="324"/>
    </location>
</feature>
<name>A0AA35PMF7_9SAUR</name>
<organism evidence="2 3">
    <name type="scientific">Podarcis lilfordi</name>
    <name type="common">Lilford's wall lizard</name>
    <dbReference type="NCBI Taxonomy" id="74358"/>
    <lineage>
        <taxon>Eukaryota</taxon>
        <taxon>Metazoa</taxon>
        <taxon>Chordata</taxon>
        <taxon>Craniata</taxon>
        <taxon>Vertebrata</taxon>
        <taxon>Euteleostomi</taxon>
        <taxon>Lepidosauria</taxon>
        <taxon>Squamata</taxon>
        <taxon>Bifurcata</taxon>
        <taxon>Unidentata</taxon>
        <taxon>Episquamata</taxon>
        <taxon>Laterata</taxon>
        <taxon>Lacertibaenia</taxon>
        <taxon>Lacertidae</taxon>
        <taxon>Podarcis</taxon>
    </lineage>
</organism>
<keyword evidence="3" id="KW-1185">Reference proteome</keyword>
<accession>A0AA35PMF7</accession>
<evidence type="ECO:0000256" key="1">
    <source>
        <dbReference type="SAM" id="MobiDB-lite"/>
    </source>
</evidence>
<feature type="compositionally biased region" description="Basic residues" evidence="1">
    <location>
        <begin position="71"/>
        <end position="85"/>
    </location>
</feature>
<sequence>MERSWNPVPIATKAVARLPEKVSPSVLAVKAATCPRSLGTQMYGGSLTKVAQKAKSKPTMVEPSSAQIIKQPRKKKKRIRRRRIKSCGSQRQRTKRTSKLKVQGRSCSAFRLPLQSQERCCCFKGAIVNFTPEPKVEILPFKGHLNIPGVKAKEKDVPSKKVESSEKRKNVISIKENPRLKQPSAVEKRQYQAVSEYQFIYPGKSVYYCTGKNENQQPCTLSTTNARHKQLIQNPQCQQETKKAQRGKASTDTKCLIGSEFLRSMPLNTLPHGLASLTYKINKLVLVNKKAEAFPEQTPASPAEQQHAPAVQQQPAPEKAVPPADVFRGYPARKGGKGGWSGDMEYDLDWFIQGGATNAPTESHACPGSPPKLRPVSAKDCYEGFSLTQLFSSREKWNGETFGEVDTTGIQPGLGASRRAAITHARSAIVIPYISQDSSSEGN</sequence>
<dbReference type="EMBL" id="OX395140">
    <property type="protein sequence ID" value="CAI5794351.1"/>
    <property type="molecule type" value="Genomic_DNA"/>
</dbReference>
<proteinExistence type="predicted"/>
<evidence type="ECO:0000313" key="3">
    <source>
        <dbReference type="Proteomes" id="UP001178461"/>
    </source>
</evidence>
<gene>
    <name evidence="2" type="ORF">PODLI_1B011902</name>
</gene>
<reference evidence="2" key="1">
    <citation type="submission" date="2022-12" db="EMBL/GenBank/DDBJ databases">
        <authorList>
            <person name="Alioto T."/>
            <person name="Alioto T."/>
            <person name="Gomez Garrido J."/>
        </authorList>
    </citation>
    <scope>NUCLEOTIDE SEQUENCE</scope>
</reference>
<protein>
    <submittedName>
        <fullName evidence="2">Uncharacterized protein</fullName>
    </submittedName>
</protein>
<evidence type="ECO:0000313" key="2">
    <source>
        <dbReference type="EMBL" id="CAI5794351.1"/>
    </source>
</evidence>
<dbReference type="AlphaFoldDB" id="A0AA35PMF7"/>
<feature type="region of interest" description="Disordered" evidence="1">
    <location>
        <begin position="56"/>
        <end position="100"/>
    </location>
</feature>
<dbReference type="Proteomes" id="UP001178461">
    <property type="component" value="Chromosome Z"/>
</dbReference>
<feature type="region of interest" description="Disordered" evidence="1">
    <location>
        <begin position="296"/>
        <end position="338"/>
    </location>
</feature>